<feature type="domain" description="Gp5/Type VI secretion system Vgr protein OB-fold" evidence="4">
    <location>
        <begin position="406"/>
        <end position="474"/>
    </location>
</feature>
<feature type="domain" description="Gp5/Type VI secretion system Vgr C-terminal trimerisation" evidence="5">
    <location>
        <begin position="576"/>
        <end position="642"/>
    </location>
</feature>
<dbReference type="InterPro" id="IPR037026">
    <property type="entry name" value="Vgr_OB-fold_dom_sf"/>
</dbReference>
<dbReference type="PANTHER" id="PTHR32305:SF15">
    <property type="entry name" value="PROTEIN RHSA-RELATED"/>
    <property type="match status" value="1"/>
</dbReference>
<dbReference type="Pfam" id="PF04717">
    <property type="entry name" value="Phage_base_V"/>
    <property type="match status" value="1"/>
</dbReference>
<dbReference type="Proteomes" id="UP000318483">
    <property type="component" value="Plasmid unnamed2"/>
</dbReference>
<keyword evidence="3" id="KW-0964">Secreted</keyword>
<evidence type="ECO:0000256" key="2">
    <source>
        <dbReference type="ARBA" id="ARBA00005558"/>
    </source>
</evidence>
<dbReference type="Gene3D" id="2.30.110.50">
    <property type="match status" value="1"/>
</dbReference>
<dbReference type="InterPro" id="IPR054030">
    <property type="entry name" value="Gp5_Vgr_C"/>
</dbReference>
<dbReference type="InterPro" id="IPR006533">
    <property type="entry name" value="T6SS_Vgr_RhsGE"/>
</dbReference>
<dbReference type="GO" id="GO:0005576">
    <property type="term" value="C:extracellular region"/>
    <property type="evidence" value="ECO:0007669"/>
    <property type="project" value="UniProtKB-SubCell"/>
</dbReference>
<dbReference type="SUPFAM" id="SSF69349">
    <property type="entry name" value="Phage fibre proteins"/>
    <property type="match status" value="1"/>
</dbReference>
<reference evidence="6 7" key="1">
    <citation type="submission" date="2019-07" db="EMBL/GenBank/DDBJ databases">
        <title>Litoreibacter alkalisoli sp. nov., isolated from saline-alkaline soil.</title>
        <authorList>
            <person name="Wang S."/>
            <person name="Xu L."/>
            <person name="Xing Y.-T."/>
            <person name="Sun J.-Q."/>
        </authorList>
    </citation>
    <scope>NUCLEOTIDE SEQUENCE [LARGE SCALE GENOMIC DNA]</scope>
    <source>
        <strain evidence="6 7">LN3S51</strain>
        <plasmid evidence="6 7">unnamed2</plasmid>
    </source>
</reference>
<dbReference type="SUPFAM" id="SSF69255">
    <property type="entry name" value="gp5 N-terminal domain-like"/>
    <property type="match status" value="1"/>
</dbReference>
<evidence type="ECO:0000313" key="7">
    <source>
        <dbReference type="Proteomes" id="UP000318483"/>
    </source>
</evidence>
<dbReference type="PANTHER" id="PTHR32305">
    <property type="match status" value="1"/>
</dbReference>
<name>A0A5B8IXN2_9RHOB</name>
<protein>
    <submittedName>
        <fullName evidence="6">Type VI secretion system tip protein VgrG</fullName>
    </submittedName>
</protein>
<dbReference type="Pfam" id="PF05954">
    <property type="entry name" value="Phage_GPD"/>
    <property type="match status" value="1"/>
</dbReference>
<dbReference type="EMBL" id="CP042263">
    <property type="protein sequence ID" value="QDY70922.1"/>
    <property type="molecule type" value="Genomic_DNA"/>
</dbReference>
<evidence type="ECO:0000259" key="5">
    <source>
        <dbReference type="Pfam" id="PF22178"/>
    </source>
</evidence>
<evidence type="ECO:0000256" key="3">
    <source>
        <dbReference type="ARBA" id="ARBA00022525"/>
    </source>
</evidence>
<keyword evidence="6" id="KW-0614">Plasmid</keyword>
<dbReference type="NCBIfam" id="TIGR03361">
    <property type="entry name" value="VI_Rhs_Vgr"/>
    <property type="match status" value="1"/>
</dbReference>
<accession>A0A5B8IXN2</accession>
<geneLocation type="plasmid" evidence="6 7">
    <name>unnamed2</name>
</geneLocation>
<dbReference type="OrthoDB" id="9762420at2"/>
<dbReference type="Pfam" id="PF22178">
    <property type="entry name" value="Gp5_trimer_C"/>
    <property type="match status" value="2"/>
</dbReference>
<dbReference type="AlphaFoldDB" id="A0A5B8IXN2"/>
<dbReference type="SUPFAM" id="SSF69279">
    <property type="entry name" value="Phage tail proteins"/>
    <property type="match status" value="2"/>
</dbReference>
<gene>
    <name evidence="6" type="primary">tssI</name>
    <name evidence="6" type="ORF">FPZ52_14575</name>
</gene>
<evidence type="ECO:0000313" key="6">
    <source>
        <dbReference type="EMBL" id="QDY70922.1"/>
    </source>
</evidence>
<dbReference type="KEGG" id="lit:FPZ52_14575"/>
<feature type="domain" description="Gp5/Type VI secretion system Vgr C-terminal trimerisation" evidence="5">
    <location>
        <begin position="491"/>
        <end position="570"/>
    </location>
</feature>
<dbReference type="Gene3D" id="3.55.50.10">
    <property type="entry name" value="Baseplate protein-like domains"/>
    <property type="match status" value="1"/>
</dbReference>
<dbReference type="InterPro" id="IPR006531">
    <property type="entry name" value="Gp5/Vgr_OB"/>
</dbReference>
<comment type="similarity">
    <text evidence="2">Belongs to the VgrG protein family.</text>
</comment>
<dbReference type="RefSeq" id="WP_146366338.1">
    <property type="nucleotide sequence ID" value="NZ_CP042263.1"/>
</dbReference>
<dbReference type="Gene3D" id="4.10.220.110">
    <property type="match status" value="1"/>
</dbReference>
<sequence>MAAKKVVFKNRSVRIEGSYKASDLVLKCAEIHEGLSQLGRATVEFLSNDRDLDLGDVLGSDIRVVLDLPKDQKRVFAGTCISVEFLGIYQGYGHFTAEVRPWLWMLTRTRDNRIFQQRTVPQIVADVLSDHGFSADVSNKLTGHYDVREYCVQYRESDFDFISRLMEEEGIYYYFTTEQNKLKMVLADSPGAHRPVEGDQNILFHFRERDYRRAADHIFEWSASERVTPGKVSLTDYNFEAPKTDLMSQRALPKGSHGHKSYEQYDYPGHFRNTGLGETFARIKMEAQAAAHQRWMGVGNARTIASGATFRLKEHPRVSDETDFLVTDVVHQIQMDADYDQLEDHVDDKILGYRLDFGDNKDAYRCVFGVVPKSVQYRAPLKTPWPEIAGLQTATVVGPSGEEIHTDEYGRIKVQFHWDRKGKRDDKSSCWVRTVMPWSGKGWGMVAVPRIGQEVVINFEEGDPDRPICTGMLYNAQTMPPYGLPGNMTQSGIKTNSSKGGGGFNELMFEDKKDAELVRFQSEKDYEQIIKNNAKITVGLEKKDKGDLEQTIHRHKTETLKTGDMTFKVEDGQEIREIAKDQSETIGGNRTQSIGKNSDVAIGSNSDIEVGSNMELKVGSNLTETIGTNAKLKAGTSITLEAGTKITLKVGASKIELTPAGITIKGPMVRIQAQTMAELKGSATVVVKGGVTLIN</sequence>
<keyword evidence="7" id="KW-1185">Reference proteome</keyword>
<evidence type="ECO:0000259" key="4">
    <source>
        <dbReference type="Pfam" id="PF04717"/>
    </source>
</evidence>
<comment type="subcellular location">
    <subcellularLocation>
        <location evidence="1">Secreted</location>
    </subcellularLocation>
</comment>
<dbReference type="NCBIfam" id="TIGR01646">
    <property type="entry name" value="vgr_GE"/>
    <property type="match status" value="1"/>
</dbReference>
<dbReference type="InterPro" id="IPR050708">
    <property type="entry name" value="T6SS_VgrG/RHS"/>
</dbReference>
<dbReference type="InterPro" id="IPR017847">
    <property type="entry name" value="T6SS_RhsGE_Vgr_subset"/>
</dbReference>
<evidence type="ECO:0000256" key="1">
    <source>
        <dbReference type="ARBA" id="ARBA00004613"/>
    </source>
</evidence>
<organism evidence="6 7">
    <name type="scientific">Qingshengfaniella alkalisoli</name>
    <dbReference type="NCBI Taxonomy" id="2599296"/>
    <lineage>
        <taxon>Bacteria</taxon>
        <taxon>Pseudomonadati</taxon>
        <taxon>Pseudomonadota</taxon>
        <taxon>Alphaproteobacteria</taxon>
        <taxon>Rhodobacterales</taxon>
        <taxon>Paracoccaceae</taxon>
        <taxon>Qingshengfaniella</taxon>
    </lineage>
</organism>
<dbReference type="Gene3D" id="2.40.50.230">
    <property type="entry name" value="Gp5 N-terminal domain"/>
    <property type="match status" value="1"/>
</dbReference>
<proteinExistence type="inferred from homology"/>